<feature type="domain" description="MurNAc-LAA" evidence="4">
    <location>
        <begin position="128"/>
        <end position="240"/>
    </location>
</feature>
<dbReference type="InterPro" id="IPR014234">
    <property type="entry name" value="Spore_CwlD"/>
</dbReference>
<sequence length="248" mass="27566">MNRKRLITGMTVILLLAVYTGMYIVLPAARQTVGKNETSESRQEENQTAQTDSTKRTVVLDSGHGGFDPGKESSDGILEKHINLAIAEQLKELLEKEGIRVVMTRTDDNGLYTESDSNKKIADMKKRCAIIDAAKADIVVSIHQNSYQSPEVKGAQVFYYKHSAEGKKLAQILQKSLKENLDTENKRQEKEDSTYYMLLHTGAPTVIAECGFLSNPQEAALLNTAEYRQKVAEALCKGILEYFTSTGK</sequence>
<evidence type="ECO:0000256" key="1">
    <source>
        <dbReference type="ARBA" id="ARBA00022801"/>
    </source>
</evidence>
<dbReference type="InterPro" id="IPR002508">
    <property type="entry name" value="MurNAc-LAA_cat"/>
</dbReference>
<dbReference type="InterPro" id="IPR050695">
    <property type="entry name" value="N-acetylmuramoyl_amidase_3"/>
</dbReference>
<keyword evidence="1 5" id="KW-0378">Hydrolase</keyword>
<dbReference type="CDD" id="cd02696">
    <property type="entry name" value="MurNAc-LAA"/>
    <property type="match status" value="1"/>
</dbReference>
<organism evidence="5 6">
    <name type="scientific">Lachnospira intestinalis</name>
    <dbReference type="NCBI Taxonomy" id="3133158"/>
    <lineage>
        <taxon>Bacteria</taxon>
        <taxon>Bacillati</taxon>
        <taxon>Bacillota</taxon>
        <taxon>Clostridia</taxon>
        <taxon>Lachnospirales</taxon>
        <taxon>Lachnospiraceae</taxon>
        <taxon>Lachnospira</taxon>
    </lineage>
</organism>
<feature type="region of interest" description="Disordered" evidence="2">
    <location>
        <begin position="35"/>
        <end position="74"/>
    </location>
</feature>
<dbReference type="PANTHER" id="PTHR30404:SF0">
    <property type="entry name" value="N-ACETYLMURAMOYL-L-ALANINE AMIDASE AMIC"/>
    <property type="match status" value="1"/>
</dbReference>
<dbReference type="PANTHER" id="PTHR30404">
    <property type="entry name" value="N-ACETYLMURAMOYL-L-ALANINE AMIDASE"/>
    <property type="match status" value="1"/>
</dbReference>
<comment type="caution">
    <text evidence="5">The sequence shown here is derived from an EMBL/GenBank/DDBJ whole genome shotgun (WGS) entry which is preliminary data.</text>
</comment>
<dbReference type="SUPFAM" id="SSF53187">
    <property type="entry name" value="Zn-dependent exopeptidases"/>
    <property type="match status" value="1"/>
</dbReference>
<evidence type="ECO:0000256" key="3">
    <source>
        <dbReference type="SAM" id="Phobius"/>
    </source>
</evidence>
<dbReference type="Pfam" id="PF01520">
    <property type="entry name" value="Amidase_3"/>
    <property type="match status" value="1"/>
</dbReference>
<keyword evidence="3" id="KW-0472">Membrane</keyword>
<feature type="transmembrane region" description="Helical" evidence="3">
    <location>
        <begin position="6"/>
        <end position="26"/>
    </location>
</feature>
<evidence type="ECO:0000259" key="4">
    <source>
        <dbReference type="SMART" id="SM00646"/>
    </source>
</evidence>
<dbReference type="EC" id="3.5.1.28" evidence="5"/>
<reference evidence="5" key="1">
    <citation type="submission" date="2024-03" db="EMBL/GenBank/DDBJ databases">
        <title>Human intestinal bacterial collection.</title>
        <authorList>
            <person name="Pauvert C."/>
            <person name="Hitch T.C.A."/>
            <person name="Clavel T."/>
        </authorList>
    </citation>
    <scope>NUCLEOTIDE SEQUENCE [LARGE SCALE GENOMIC DNA]</scope>
    <source>
        <strain evidence="5">CLA-AA-H89B</strain>
    </source>
</reference>
<name>A0ABV1H7P9_9FIRM</name>
<keyword evidence="6" id="KW-1185">Reference proteome</keyword>
<gene>
    <name evidence="5" type="primary">cwlD</name>
    <name evidence="5" type="ORF">WMO37_12075</name>
</gene>
<dbReference type="SMART" id="SM00646">
    <property type="entry name" value="Ami_3"/>
    <property type="match status" value="1"/>
</dbReference>
<protein>
    <submittedName>
        <fullName evidence="5">N-acetylmuramoyl-L-alanine amidase CwlD</fullName>
        <ecNumber evidence="5">3.5.1.28</ecNumber>
    </submittedName>
</protein>
<dbReference type="Gene3D" id="3.40.630.40">
    <property type="entry name" value="Zn-dependent exopeptidases"/>
    <property type="match status" value="1"/>
</dbReference>
<keyword evidence="3" id="KW-1133">Transmembrane helix</keyword>
<proteinExistence type="predicted"/>
<accession>A0ABV1H7P9</accession>
<dbReference type="GO" id="GO:0008745">
    <property type="term" value="F:N-acetylmuramoyl-L-alanine amidase activity"/>
    <property type="evidence" value="ECO:0007669"/>
    <property type="project" value="UniProtKB-EC"/>
</dbReference>
<evidence type="ECO:0000313" key="5">
    <source>
        <dbReference type="EMBL" id="MEQ2555732.1"/>
    </source>
</evidence>
<dbReference type="Proteomes" id="UP001546774">
    <property type="component" value="Unassembled WGS sequence"/>
</dbReference>
<dbReference type="NCBIfam" id="TIGR02883">
    <property type="entry name" value="spore_cwlD"/>
    <property type="match status" value="1"/>
</dbReference>
<keyword evidence="3" id="KW-0812">Transmembrane</keyword>
<dbReference type="EMBL" id="JBBMFS010000011">
    <property type="protein sequence ID" value="MEQ2555732.1"/>
    <property type="molecule type" value="Genomic_DNA"/>
</dbReference>
<evidence type="ECO:0000256" key="2">
    <source>
        <dbReference type="SAM" id="MobiDB-lite"/>
    </source>
</evidence>
<evidence type="ECO:0000313" key="6">
    <source>
        <dbReference type="Proteomes" id="UP001546774"/>
    </source>
</evidence>